<accession>A0ABX2D330</accession>
<reference evidence="1 2" key="1">
    <citation type="journal article" date="2020" name="Sci. Rep.">
        <title>A novel cyanobacterial geosmin producer, revising GeoA distribution and dispersion patterns in Bacteria.</title>
        <authorList>
            <person name="Churro C."/>
            <person name="Semedo-Aguiar A.P."/>
            <person name="Silva A.D."/>
            <person name="Pereira-Leal J.B."/>
            <person name="Leite R.B."/>
        </authorList>
    </citation>
    <scope>NUCLEOTIDE SEQUENCE [LARGE SCALE GENOMIC DNA]</scope>
    <source>
        <strain evidence="1 2">IPMA8</strain>
    </source>
</reference>
<proteinExistence type="predicted"/>
<evidence type="ECO:0000313" key="1">
    <source>
        <dbReference type="EMBL" id="NQE36573.1"/>
    </source>
</evidence>
<dbReference type="EMBL" id="SRRZ01000089">
    <property type="protein sequence ID" value="NQE36573.1"/>
    <property type="molecule type" value="Genomic_DNA"/>
</dbReference>
<keyword evidence="2" id="KW-1185">Reference proteome</keyword>
<evidence type="ECO:0000313" key="2">
    <source>
        <dbReference type="Proteomes" id="UP000702425"/>
    </source>
</evidence>
<dbReference type="RefSeq" id="WP_339382951.1">
    <property type="nucleotide sequence ID" value="NZ_CAWPPK010000306.1"/>
</dbReference>
<protein>
    <submittedName>
        <fullName evidence="1">Uncharacterized protein</fullName>
    </submittedName>
</protein>
<gene>
    <name evidence="1" type="ORF">E5S67_04338</name>
</gene>
<dbReference type="Proteomes" id="UP000702425">
    <property type="component" value="Unassembled WGS sequence"/>
</dbReference>
<sequence>MKGENSLEQVMREEITSTSLPVITIGDADRLLNDSEYRQRCAVRLVEIVLDINTYMGVSRLFIP</sequence>
<comment type="caution">
    <text evidence="1">The sequence shown here is derived from an EMBL/GenBank/DDBJ whole genome shotgun (WGS) entry which is preliminary data.</text>
</comment>
<name>A0ABX2D330_9CYAN</name>
<organism evidence="1 2">
    <name type="scientific">Microcoleus asticus IPMA8</name>
    <dbReference type="NCBI Taxonomy" id="2563858"/>
    <lineage>
        <taxon>Bacteria</taxon>
        <taxon>Bacillati</taxon>
        <taxon>Cyanobacteriota</taxon>
        <taxon>Cyanophyceae</taxon>
        <taxon>Oscillatoriophycideae</taxon>
        <taxon>Oscillatoriales</taxon>
        <taxon>Microcoleaceae</taxon>
        <taxon>Microcoleus</taxon>
        <taxon>Microcoleus asticus</taxon>
    </lineage>
</organism>